<evidence type="ECO:0000256" key="2">
    <source>
        <dbReference type="ARBA" id="ARBA00022840"/>
    </source>
</evidence>
<keyword evidence="1" id="KW-0547">Nucleotide-binding</keyword>
<evidence type="ECO:0000313" key="5">
    <source>
        <dbReference type="Proteomes" id="UP001438707"/>
    </source>
</evidence>
<reference evidence="4 5" key="1">
    <citation type="journal article" date="2024" name="Nat. Commun.">
        <title>Phylogenomics reveals the evolutionary origins of lichenization in chlorophyte algae.</title>
        <authorList>
            <person name="Puginier C."/>
            <person name="Libourel C."/>
            <person name="Otte J."/>
            <person name="Skaloud P."/>
            <person name="Haon M."/>
            <person name="Grisel S."/>
            <person name="Petersen M."/>
            <person name="Berrin J.G."/>
            <person name="Delaux P.M."/>
            <person name="Dal Grande F."/>
            <person name="Keller J."/>
        </authorList>
    </citation>
    <scope>NUCLEOTIDE SEQUENCE [LARGE SCALE GENOMIC DNA]</scope>
    <source>
        <strain evidence="4 5">SAG 2145</strain>
    </source>
</reference>
<comment type="caution">
    <text evidence="4">The sequence shown here is derived from an EMBL/GenBank/DDBJ whole genome shotgun (WGS) entry which is preliminary data.</text>
</comment>
<dbReference type="SUPFAM" id="SSF52540">
    <property type="entry name" value="P-loop containing nucleoside triphosphate hydrolases"/>
    <property type="match status" value="1"/>
</dbReference>
<dbReference type="Proteomes" id="UP001438707">
    <property type="component" value="Unassembled WGS sequence"/>
</dbReference>
<organism evidence="4 5">
    <name type="scientific">Apatococcus lobatus</name>
    <dbReference type="NCBI Taxonomy" id="904363"/>
    <lineage>
        <taxon>Eukaryota</taxon>
        <taxon>Viridiplantae</taxon>
        <taxon>Chlorophyta</taxon>
        <taxon>core chlorophytes</taxon>
        <taxon>Trebouxiophyceae</taxon>
        <taxon>Chlorellales</taxon>
        <taxon>Chlorellaceae</taxon>
        <taxon>Apatococcus</taxon>
    </lineage>
</organism>
<dbReference type="InterPro" id="IPR027417">
    <property type="entry name" value="P-loop_NTPase"/>
</dbReference>
<evidence type="ECO:0000256" key="1">
    <source>
        <dbReference type="ARBA" id="ARBA00022741"/>
    </source>
</evidence>
<protein>
    <submittedName>
        <fullName evidence="4">Uncharacterized protein</fullName>
    </submittedName>
</protein>
<sequence length="297" mass="32712">MALIVMSGLPCSGKSSISAAIKSELESTSASAGLRVQVVDESLLALSRDTCYQDSVSEKSTRGRLKAAVERSLTKSSIVIFDSLNNIKGYRYEIWCVARACGCRYCLVHADIPGPVASAWNTSRASESYSSAVYKDLAGRYEMPDSKNRWEAPLFRIDPQSSDLSQAIQQVVSLACGGKQAGSQEPQHQQISQKARSLQPTVATTNQKLSSTNLLHDFDKASQEVITQIMQSQAEHVGAAASGDALEVSLERQVSMPELRRLKRDFMKLLTQLHTNRLQDVDTAKRMFIEYLQAHVH</sequence>
<dbReference type="PANTHER" id="PTHR12435">
    <property type="match status" value="1"/>
</dbReference>
<proteinExistence type="inferred from homology"/>
<dbReference type="InterPro" id="IPR013641">
    <property type="entry name" value="KTI12/PSTK"/>
</dbReference>
<dbReference type="EMBL" id="JALJOS010000005">
    <property type="protein sequence ID" value="KAK9839067.1"/>
    <property type="molecule type" value="Genomic_DNA"/>
</dbReference>
<dbReference type="AlphaFoldDB" id="A0AAW1RYZ9"/>
<accession>A0AAW1RYZ9</accession>
<gene>
    <name evidence="4" type="ORF">WJX74_008704</name>
</gene>
<keyword evidence="2" id="KW-0067">ATP-binding</keyword>
<dbReference type="GO" id="GO:0005524">
    <property type="term" value="F:ATP binding"/>
    <property type="evidence" value="ECO:0007669"/>
    <property type="project" value="UniProtKB-KW"/>
</dbReference>
<dbReference type="Gene3D" id="3.40.50.300">
    <property type="entry name" value="P-loop containing nucleotide triphosphate hydrolases"/>
    <property type="match status" value="1"/>
</dbReference>
<comment type="similarity">
    <text evidence="3">Belongs to the KTI12 family.</text>
</comment>
<dbReference type="Pfam" id="PF08433">
    <property type="entry name" value="KTI12"/>
    <property type="match status" value="1"/>
</dbReference>
<evidence type="ECO:0000313" key="4">
    <source>
        <dbReference type="EMBL" id="KAK9839067.1"/>
    </source>
</evidence>
<name>A0AAW1RYZ9_9CHLO</name>
<evidence type="ECO:0000256" key="3">
    <source>
        <dbReference type="ARBA" id="ARBA00025768"/>
    </source>
</evidence>
<keyword evidence="5" id="KW-1185">Reference proteome</keyword>